<dbReference type="InterPro" id="IPR008271">
    <property type="entry name" value="Ser/Thr_kinase_AS"/>
</dbReference>
<evidence type="ECO:0000256" key="14">
    <source>
        <dbReference type="SAM" id="Phobius"/>
    </source>
</evidence>
<keyword evidence="5 15" id="KW-0732">Signal</keyword>
<dbReference type="InterPro" id="IPR045874">
    <property type="entry name" value="LRK10/LRL21-25-like"/>
</dbReference>
<keyword evidence="10 14" id="KW-0472">Membrane</keyword>
<comment type="caution">
    <text evidence="17">The sequence shown here is derived from an EMBL/GenBank/DDBJ whole genome shotgun (WGS) entry which is preliminary data.</text>
</comment>
<keyword evidence="3" id="KW-0808">Transferase</keyword>
<name>A0AAW2CB62_9ROSI</name>
<evidence type="ECO:0000256" key="9">
    <source>
        <dbReference type="ARBA" id="ARBA00022989"/>
    </source>
</evidence>
<dbReference type="PROSITE" id="PS00107">
    <property type="entry name" value="PROTEIN_KINASE_ATP"/>
    <property type="match status" value="1"/>
</dbReference>
<feature type="compositionally biased region" description="Low complexity" evidence="13">
    <location>
        <begin position="674"/>
        <end position="687"/>
    </location>
</feature>
<dbReference type="InterPro" id="IPR011009">
    <property type="entry name" value="Kinase-like_dom_sf"/>
</dbReference>
<feature type="signal peptide" evidence="15">
    <location>
        <begin position="1"/>
        <end position="25"/>
    </location>
</feature>
<dbReference type="PANTHER" id="PTHR27009">
    <property type="entry name" value="RUST RESISTANCE KINASE LR10-RELATED"/>
    <property type="match status" value="1"/>
</dbReference>
<keyword evidence="7" id="KW-0418">Kinase</keyword>
<dbReference type="Proteomes" id="UP001459277">
    <property type="component" value="Unassembled WGS sequence"/>
</dbReference>
<dbReference type="EMBL" id="JAZDWU010000008">
    <property type="protein sequence ID" value="KAK9994762.1"/>
    <property type="molecule type" value="Genomic_DNA"/>
</dbReference>
<keyword evidence="8 12" id="KW-0067">ATP-binding</keyword>
<keyword evidence="11" id="KW-0325">Glycoprotein</keyword>
<keyword evidence="6 12" id="KW-0547">Nucleotide-binding</keyword>
<evidence type="ECO:0000256" key="2">
    <source>
        <dbReference type="ARBA" id="ARBA00022527"/>
    </source>
</evidence>
<evidence type="ECO:0000256" key="6">
    <source>
        <dbReference type="ARBA" id="ARBA00022741"/>
    </source>
</evidence>
<dbReference type="Pfam" id="PF00069">
    <property type="entry name" value="Pkinase"/>
    <property type="match status" value="1"/>
</dbReference>
<organism evidence="17 18">
    <name type="scientific">Lithocarpus litseifolius</name>
    <dbReference type="NCBI Taxonomy" id="425828"/>
    <lineage>
        <taxon>Eukaryota</taxon>
        <taxon>Viridiplantae</taxon>
        <taxon>Streptophyta</taxon>
        <taxon>Embryophyta</taxon>
        <taxon>Tracheophyta</taxon>
        <taxon>Spermatophyta</taxon>
        <taxon>Magnoliopsida</taxon>
        <taxon>eudicotyledons</taxon>
        <taxon>Gunneridae</taxon>
        <taxon>Pentapetalae</taxon>
        <taxon>rosids</taxon>
        <taxon>fabids</taxon>
        <taxon>Fagales</taxon>
        <taxon>Fagaceae</taxon>
        <taxon>Lithocarpus</taxon>
    </lineage>
</organism>
<dbReference type="PROSITE" id="PS00108">
    <property type="entry name" value="PROTEIN_KINASE_ST"/>
    <property type="match status" value="1"/>
</dbReference>
<dbReference type="SUPFAM" id="SSF56112">
    <property type="entry name" value="Protein kinase-like (PK-like)"/>
    <property type="match status" value="1"/>
</dbReference>
<evidence type="ECO:0000256" key="11">
    <source>
        <dbReference type="ARBA" id="ARBA00023180"/>
    </source>
</evidence>
<dbReference type="GO" id="GO:0016020">
    <property type="term" value="C:membrane"/>
    <property type="evidence" value="ECO:0007669"/>
    <property type="project" value="UniProtKB-SubCell"/>
</dbReference>
<dbReference type="Pfam" id="PF13947">
    <property type="entry name" value="GUB_WAK_bind"/>
    <property type="match status" value="1"/>
</dbReference>
<keyword evidence="4 14" id="KW-0812">Transmembrane</keyword>
<evidence type="ECO:0000256" key="12">
    <source>
        <dbReference type="PROSITE-ProRule" id="PRU10141"/>
    </source>
</evidence>
<proteinExistence type="predicted"/>
<evidence type="ECO:0000313" key="17">
    <source>
        <dbReference type="EMBL" id="KAK9994762.1"/>
    </source>
</evidence>
<dbReference type="InterPro" id="IPR025287">
    <property type="entry name" value="WAK_GUB"/>
</dbReference>
<dbReference type="GO" id="GO:0005524">
    <property type="term" value="F:ATP binding"/>
    <property type="evidence" value="ECO:0007669"/>
    <property type="project" value="UniProtKB-UniRule"/>
</dbReference>
<evidence type="ECO:0000259" key="16">
    <source>
        <dbReference type="PROSITE" id="PS50011"/>
    </source>
</evidence>
<evidence type="ECO:0000256" key="4">
    <source>
        <dbReference type="ARBA" id="ARBA00022692"/>
    </source>
</evidence>
<dbReference type="GO" id="GO:0030247">
    <property type="term" value="F:polysaccharide binding"/>
    <property type="evidence" value="ECO:0007669"/>
    <property type="project" value="InterPro"/>
</dbReference>
<evidence type="ECO:0000256" key="8">
    <source>
        <dbReference type="ARBA" id="ARBA00022840"/>
    </source>
</evidence>
<reference evidence="17 18" key="1">
    <citation type="submission" date="2024-01" db="EMBL/GenBank/DDBJ databases">
        <title>A telomere-to-telomere, gap-free genome of sweet tea (Lithocarpus litseifolius).</title>
        <authorList>
            <person name="Zhou J."/>
        </authorList>
    </citation>
    <scope>NUCLEOTIDE SEQUENCE [LARGE SCALE GENOMIC DNA]</scope>
    <source>
        <strain evidence="17">Zhou-2022a</strain>
        <tissue evidence="17">Leaf</tissue>
    </source>
</reference>
<evidence type="ECO:0000256" key="5">
    <source>
        <dbReference type="ARBA" id="ARBA00022729"/>
    </source>
</evidence>
<dbReference type="InterPro" id="IPR000719">
    <property type="entry name" value="Prot_kinase_dom"/>
</dbReference>
<feature type="region of interest" description="Disordered" evidence="13">
    <location>
        <begin position="653"/>
        <end position="687"/>
    </location>
</feature>
<comment type="subcellular location">
    <subcellularLocation>
        <location evidence="1">Membrane</location>
        <topology evidence="1">Single-pass type I membrane protein</topology>
    </subcellularLocation>
</comment>
<feature type="transmembrane region" description="Helical" evidence="14">
    <location>
        <begin position="309"/>
        <end position="334"/>
    </location>
</feature>
<protein>
    <recommendedName>
        <fullName evidence="16">Protein kinase domain-containing protein</fullName>
    </recommendedName>
</protein>
<evidence type="ECO:0000256" key="13">
    <source>
        <dbReference type="SAM" id="MobiDB-lite"/>
    </source>
</evidence>
<evidence type="ECO:0000256" key="7">
    <source>
        <dbReference type="ARBA" id="ARBA00022777"/>
    </source>
</evidence>
<dbReference type="AlphaFoldDB" id="A0AAW2CB62"/>
<dbReference type="Gene3D" id="1.10.510.10">
    <property type="entry name" value="Transferase(Phosphotransferase) domain 1"/>
    <property type="match status" value="1"/>
</dbReference>
<dbReference type="SMART" id="SM00220">
    <property type="entry name" value="S_TKc"/>
    <property type="match status" value="1"/>
</dbReference>
<dbReference type="Gene3D" id="3.30.200.20">
    <property type="entry name" value="Phosphorylase Kinase, domain 1"/>
    <property type="match status" value="1"/>
</dbReference>
<keyword evidence="18" id="KW-1185">Reference proteome</keyword>
<evidence type="ECO:0000256" key="15">
    <source>
        <dbReference type="SAM" id="SignalP"/>
    </source>
</evidence>
<feature type="chain" id="PRO_5043587440" description="Protein kinase domain-containing protein" evidence="15">
    <location>
        <begin position="26"/>
        <end position="687"/>
    </location>
</feature>
<evidence type="ECO:0000256" key="1">
    <source>
        <dbReference type="ARBA" id="ARBA00004479"/>
    </source>
</evidence>
<sequence length="687" mass="77765">MARGLTLSAGLTAFIALVLVHETCSATTKVNHHCAPSSCGNIHNISFPFRLKTDPKRCGDSRSRYELSCENNRAVLYLFEGKYYVQEINYSKYTIRIVDSGIYEDNYFRFSTSNFSLYGYNFPQSGSAYTSYLPKITEDDKLSRSVVLMSCEKPVNSPFYLGTSTCIDNGKSFSNTSTSHFKRYGYVKVGRTNAADVVDLCKVEQMFLTSWPRNDDPNISCKDVHNELVYGFEISWLLGNCKSICKRKYASCYLNDTNHVECYSSGFLEIMLAGLQVWPKLLRYLLPEYLFQPLPGRRDVILVINFYRILNIVLLLIAAKMVFGTPCVVALLIYKWCRRHFSMYDAIEEFLQSQINLMPIRYTYSEIKKMSKGFKDKLGEGGYGVVHKGNLESGSFVAIKMLGNSKANGQEFINEVATIGRIHHMNVVQLIGFCAEGSKRALIYEFMSNGSLEKYIFSLEGSIPLSIEKTYKISLGVAHGIEYLHRGCDMQILHFDIKPHNILLDENFIPKVSDFGLAKLYPVNDSIVSLTAARRTLGYIAPELFYKNIGGVSYKADVYSFGMLLLEMASRRKNVNAFADHSSQIYFPTWVYGQISEGNDIEIEDATEEEKKIVKKMIIVALWCIQMKPSDRPSMNKVVEMLEGEVECLQMPSKPFLSSSPTRRTRDVGDNLNSTSSSFQSSESAKL</sequence>
<dbReference type="InterPro" id="IPR017441">
    <property type="entry name" value="Protein_kinase_ATP_BS"/>
</dbReference>
<keyword evidence="2" id="KW-0723">Serine/threonine-protein kinase</keyword>
<accession>A0AAW2CB62</accession>
<evidence type="ECO:0000256" key="10">
    <source>
        <dbReference type="ARBA" id="ARBA00023136"/>
    </source>
</evidence>
<feature type="binding site" evidence="12">
    <location>
        <position position="400"/>
    </location>
    <ligand>
        <name>ATP</name>
        <dbReference type="ChEBI" id="CHEBI:30616"/>
    </ligand>
</feature>
<dbReference type="FunFam" id="3.30.200.20:FF:000178">
    <property type="entry name" value="serine/threonine-protein kinase PBS1-like"/>
    <property type="match status" value="1"/>
</dbReference>
<evidence type="ECO:0000256" key="3">
    <source>
        <dbReference type="ARBA" id="ARBA00022679"/>
    </source>
</evidence>
<dbReference type="GO" id="GO:0004674">
    <property type="term" value="F:protein serine/threonine kinase activity"/>
    <property type="evidence" value="ECO:0007669"/>
    <property type="project" value="UniProtKB-KW"/>
</dbReference>
<evidence type="ECO:0000313" key="18">
    <source>
        <dbReference type="Proteomes" id="UP001459277"/>
    </source>
</evidence>
<dbReference type="PROSITE" id="PS50011">
    <property type="entry name" value="PROTEIN_KINASE_DOM"/>
    <property type="match status" value="1"/>
</dbReference>
<gene>
    <name evidence="17" type="ORF">SO802_024465</name>
</gene>
<feature type="domain" description="Protein kinase" evidence="16">
    <location>
        <begin position="372"/>
        <end position="657"/>
    </location>
</feature>
<dbReference type="CDD" id="cd14066">
    <property type="entry name" value="STKc_IRAK"/>
    <property type="match status" value="1"/>
</dbReference>
<keyword evidence="9 14" id="KW-1133">Transmembrane helix</keyword>
<dbReference type="FunFam" id="1.10.510.10:FF:000590">
    <property type="entry name" value="PR5-like receptor kinase"/>
    <property type="match status" value="1"/>
</dbReference>